<evidence type="ECO:0000313" key="2">
    <source>
        <dbReference type="EMBL" id="PMD36164.1"/>
    </source>
</evidence>
<accession>A0A2J6RCB7</accession>
<reference evidence="2 3" key="1">
    <citation type="submission" date="2016-04" db="EMBL/GenBank/DDBJ databases">
        <title>A degradative enzymes factory behind the ericoid mycorrhizal symbiosis.</title>
        <authorList>
            <consortium name="DOE Joint Genome Institute"/>
            <person name="Martino E."/>
            <person name="Morin E."/>
            <person name="Grelet G."/>
            <person name="Kuo A."/>
            <person name="Kohler A."/>
            <person name="Daghino S."/>
            <person name="Barry K."/>
            <person name="Choi C."/>
            <person name="Cichocki N."/>
            <person name="Clum A."/>
            <person name="Copeland A."/>
            <person name="Hainaut M."/>
            <person name="Haridas S."/>
            <person name="Labutti K."/>
            <person name="Lindquist E."/>
            <person name="Lipzen A."/>
            <person name="Khouja H.-R."/>
            <person name="Murat C."/>
            <person name="Ohm R."/>
            <person name="Olson A."/>
            <person name="Spatafora J."/>
            <person name="Veneault-Fourrey C."/>
            <person name="Henrissat B."/>
            <person name="Grigoriev I."/>
            <person name="Martin F."/>
            <person name="Perotto S."/>
        </authorList>
    </citation>
    <scope>NUCLEOTIDE SEQUENCE [LARGE SCALE GENOMIC DNA]</scope>
    <source>
        <strain evidence="2 3">F</strain>
    </source>
</reference>
<sequence>MPPASSALDSHIGNVSGHVPISSGSTISLRTGALSSLHTIPSTIKPSNLNANFSPRRPPSLIFVKHARLHGLPNTARPARPPRIIYGPSHLDAATRQHHLNLPSLTRHASQLSSGTLLRNILRAAPLHLHHRPRSTTTHHHPPQSTQKNKRRVCARAAVQINRFESAATKQ</sequence>
<dbReference type="Proteomes" id="UP000235786">
    <property type="component" value="Unassembled WGS sequence"/>
</dbReference>
<evidence type="ECO:0000313" key="3">
    <source>
        <dbReference type="Proteomes" id="UP000235786"/>
    </source>
</evidence>
<feature type="region of interest" description="Disordered" evidence="1">
    <location>
        <begin position="1"/>
        <end position="21"/>
    </location>
</feature>
<protein>
    <submittedName>
        <fullName evidence="2">Uncharacterized protein</fullName>
    </submittedName>
</protein>
<organism evidence="2 3">
    <name type="scientific">Hyaloscypha variabilis (strain UAMH 11265 / GT02V1 / F)</name>
    <name type="common">Meliniomyces variabilis</name>
    <dbReference type="NCBI Taxonomy" id="1149755"/>
    <lineage>
        <taxon>Eukaryota</taxon>
        <taxon>Fungi</taxon>
        <taxon>Dikarya</taxon>
        <taxon>Ascomycota</taxon>
        <taxon>Pezizomycotina</taxon>
        <taxon>Leotiomycetes</taxon>
        <taxon>Helotiales</taxon>
        <taxon>Hyaloscyphaceae</taxon>
        <taxon>Hyaloscypha</taxon>
        <taxon>Hyaloscypha variabilis</taxon>
    </lineage>
</organism>
<proteinExistence type="predicted"/>
<name>A0A2J6RCB7_HYAVF</name>
<evidence type="ECO:0000256" key="1">
    <source>
        <dbReference type="SAM" id="MobiDB-lite"/>
    </source>
</evidence>
<dbReference type="EMBL" id="KZ613951">
    <property type="protein sequence ID" value="PMD36164.1"/>
    <property type="molecule type" value="Genomic_DNA"/>
</dbReference>
<feature type="region of interest" description="Disordered" evidence="1">
    <location>
        <begin position="131"/>
        <end position="152"/>
    </location>
</feature>
<gene>
    <name evidence="2" type="ORF">L207DRAFT_102949</name>
</gene>
<dbReference type="AlphaFoldDB" id="A0A2J6RCB7"/>
<keyword evidence="3" id="KW-1185">Reference proteome</keyword>
<dbReference type="OrthoDB" id="10664859at2759"/>